<feature type="transmembrane region" description="Helical" evidence="5">
    <location>
        <begin position="29"/>
        <end position="46"/>
    </location>
</feature>
<feature type="transmembrane region" description="Helical" evidence="5">
    <location>
        <begin position="84"/>
        <end position="110"/>
    </location>
</feature>
<name>A0ABV3G460_9NOCA</name>
<keyword evidence="2 5" id="KW-0812">Transmembrane</keyword>
<dbReference type="InterPro" id="IPR003807">
    <property type="entry name" value="DUF202"/>
</dbReference>
<comment type="subcellular location">
    <subcellularLocation>
        <location evidence="1">Endomembrane system</location>
        <topology evidence="1">Multi-pass membrane protein</topology>
    </subcellularLocation>
</comment>
<accession>A0ABV3G460</accession>
<dbReference type="Proteomes" id="UP001551695">
    <property type="component" value="Unassembled WGS sequence"/>
</dbReference>
<evidence type="ECO:0000256" key="4">
    <source>
        <dbReference type="ARBA" id="ARBA00023136"/>
    </source>
</evidence>
<evidence type="ECO:0000313" key="8">
    <source>
        <dbReference type="Proteomes" id="UP001551695"/>
    </source>
</evidence>
<dbReference type="RefSeq" id="WP_357789518.1">
    <property type="nucleotide sequence ID" value="NZ_JBFAKC010000021.1"/>
</dbReference>
<evidence type="ECO:0000256" key="5">
    <source>
        <dbReference type="SAM" id="Phobius"/>
    </source>
</evidence>
<feature type="transmembrane region" description="Helical" evidence="5">
    <location>
        <begin position="52"/>
        <end position="72"/>
    </location>
</feature>
<gene>
    <name evidence="7" type="ORF">AB0I48_33410</name>
</gene>
<sequence>MTGTGTPPSGAGPDVGLAAERTALAWRRTAISAMVIAVLFLNHAAVNGWRAFGTAPLAAAGTMIALALLGFFRSRDLRAGRRDIENGAIAMATVAVVVVAGIAAGLGFVYPGP</sequence>
<keyword evidence="8" id="KW-1185">Reference proteome</keyword>
<dbReference type="EMBL" id="JBFAKC010000021">
    <property type="protein sequence ID" value="MEV0712466.1"/>
    <property type="molecule type" value="Genomic_DNA"/>
</dbReference>
<protein>
    <submittedName>
        <fullName evidence="7">DUF202 domain-containing protein</fullName>
    </submittedName>
</protein>
<comment type="caution">
    <text evidence="7">The sequence shown here is derived from an EMBL/GenBank/DDBJ whole genome shotgun (WGS) entry which is preliminary data.</text>
</comment>
<evidence type="ECO:0000313" key="7">
    <source>
        <dbReference type="EMBL" id="MEV0712466.1"/>
    </source>
</evidence>
<feature type="domain" description="DUF202" evidence="6">
    <location>
        <begin position="14"/>
        <end position="74"/>
    </location>
</feature>
<evidence type="ECO:0000256" key="2">
    <source>
        <dbReference type="ARBA" id="ARBA00022692"/>
    </source>
</evidence>
<evidence type="ECO:0000256" key="3">
    <source>
        <dbReference type="ARBA" id="ARBA00022989"/>
    </source>
</evidence>
<dbReference type="Pfam" id="PF02656">
    <property type="entry name" value="DUF202"/>
    <property type="match status" value="1"/>
</dbReference>
<evidence type="ECO:0000256" key="1">
    <source>
        <dbReference type="ARBA" id="ARBA00004127"/>
    </source>
</evidence>
<proteinExistence type="predicted"/>
<keyword evidence="3 5" id="KW-1133">Transmembrane helix</keyword>
<reference evidence="7 8" key="1">
    <citation type="submission" date="2024-06" db="EMBL/GenBank/DDBJ databases">
        <title>The Natural Products Discovery Center: Release of the First 8490 Sequenced Strains for Exploring Actinobacteria Biosynthetic Diversity.</title>
        <authorList>
            <person name="Kalkreuter E."/>
            <person name="Kautsar S.A."/>
            <person name="Yang D."/>
            <person name="Bader C.D."/>
            <person name="Teijaro C.N."/>
            <person name="Fluegel L."/>
            <person name="Davis C.M."/>
            <person name="Simpson J.R."/>
            <person name="Lauterbach L."/>
            <person name="Steele A.D."/>
            <person name="Gui C."/>
            <person name="Meng S."/>
            <person name="Li G."/>
            <person name="Viehrig K."/>
            <person name="Ye F."/>
            <person name="Su P."/>
            <person name="Kiefer A.F."/>
            <person name="Nichols A."/>
            <person name="Cepeda A.J."/>
            <person name="Yan W."/>
            <person name="Fan B."/>
            <person name="Jiang Y."/>
            <person name="Adhikari A."/>
            <person name="Zheng C.-J."/>
            <person name="Schuster L."/>
            <person name="Cowan T.M."/>
            <person name="Smanski M.J."/>
            <person name="Chevrette M.G."/>
            <person name="De Carvalho L.P.S."/>
            <person name="Shen B."/>
        </authorList>
    </citation>
    <scope>NUCLEOTIDE SEQUENCE [LARGE SCALE GENOMIC DNA]</scope>
    <source>
        <strain evidence="7 8">NPDC050403</strain>
    </source>
</reference>
<keyword evidence="4 5" id="KW-0472">Membrane</keyword>
<organism evidence="7 8">
    <name type="scientific">Nocardia aurea</name>
    <dbReference type="NCBI Taxonomy" id="2144174"/>
    <lineage>
        <taxon>Bacteria</taxon>
        <taxon>Bacillati</taxon>
        <taxon>Actinomycetota</taxon>
        <taxon>Actinomycetes</taxon>
        <taxon>Mycobacteriales</taxon>
        <taxon>Nocardiaceae</taxon>
        <taxon>Nocardia</taxon>
    </lineage>
</organism>
<evidence type="ECO:0000259" key="6">
    <source>
        <dbReference type="Pfam" id="PF02656"/>
    </source>
</evidence>